<dbReference type="EMBL" id="BSTX01000004">
    <property type="protein sequence ID" value="GLZ80877.1"/>
    <property type="molecule type" value="Genomic_DNA"/>
</dbReference>
<sequence length="106" mass="10425">MKFRSIVLAVFAVLAAFAATVDAVAGAPDPASAEPVVASDESGPADVAECDTGGFHGDGGPATRDLPPALPLAGLPASPDLGHDRPDAVAAVPSDAPAREFVEPPA</sequence>
<gene>
    <name evidence="3" type="ORF">Afil01_56840</name>
</gene>
<evidence type="ECO:0000313" key="4">
    <source>
        <dbReference type="Proteomes" id="UP001165079"/>
    </source>
</evidence>
<proteinExistence type="predicted"/>
<evidence type="ECO:0008006" key="5">
    <source>
        <dbReference type="Google" id="ProtNLM"/>
    </source>
</evidence>
<keyword evidence="4" id="KW-1185">Reference proteome</keyword>
<accession>A0A9W6SRG6</accession>
<evidence type="ECO:0000256" key="2">
    <source>
        <dbReference type="SAM" id="SignalP"/>
    </source>
</evidence>
<evidence type="ECO:0000313" key="3">
    <source>
        <dbReference type="EMBL" id="GLZ80877.1"/>
    </source>
</evidence>
<dbReference type="Proteomes" id="UP001165079">
    <property type="component" value="Unassembled WGS sequence"/>
</dbReference>
<evidence type="ECO:0000256" key="1">
    <source>
        <dbReference type="SAM" id="MobiDB-lite"/>
    </source>
</evidence>
<organism evidence="3 4">
    <name type="scientific">Actinorhabdospora filicis</name>
    <dbReference type="NCBI Taxonomy" id="1785913"/>
    <lineage>
        <taxon>Bacteria</taxon>
        <taxon>Bacillati</taxon>
        <taxon>Actinomycetota</taxon>
        <taxon>Actinomycetes</taxon>
        <taxon>Micromonosporales</taxon>
        <taxon>Micromonosporaceae</taxon>
        <taxon>Actinorhabdospora</taxon>
    </lineage>
</organism>
<dbReference type="RefSeq" id="WP_285666152.1">
    <property type="nucleotide sequence ID" value="NZ_BSTX01000004.1"/>
</dbReference>
<feature type="chain" id="PRO_5040760122" description="Secreted protein" evidence="2">
    <location>
        <begin position="19"/>
        <end position="106"/>
    </location>
</feature>
<feature type="compositionally biased region" description="Low complexity" evidence="1">
    <location>
        <begin position="65"/>
        <end position="80"/>
    </location>
</feature>
<name>A0A9W6SRG6_9ACTN</name>
<comment type="caution">
    <text evidence="3">The sequence shown here is derived from an EMBL/GenBank/DDBJ whole genome shotgun (WGS) entry which is preliminary data.</text>
</comment>
<feature type="signal peptide" evidence="2">
    <location>
        <begin position="1"/>
        <end position="18"/>
    </location>
</feature>
<feature type="compositionally biased region" description="Basic and acidic residues" evidence="1">
    <location>
        <begin position="97"/>
        <end position="106"/>
    </location>
</feature>
<dbReference type="AlphaFoldDB" id="A0A9W6SRG6"/>
<feature type="region of interest" description="Disordered" evidence="1">
    <location>
        <begin position="27"/>
        <end position="106"/>
    </location>
</feature>
<keyword evidence="2" id="KW-0732">Signal</keyword>
<reference evidence="3" key="1">
    <citation type="submission" date="2023-03" db="EMBL/GenBank/DDBJ databases">
        <title>Actinorhabdospora filicis NBRC 111898.</title>
        <authorList>
            <person name="Ichikawa N."/>
            <person name="Sato H."/>
            <person name="Tonouchi N."/>
        </authorList>
    </citation>
    <scope>NUCLEOTIDE SEQUENCE</scope>
    <source>
        <strain evidence="3">NBRC 111898</strain>
    </source>
</reference>
<protein>
    <recommendedName>
        <fullName evidence="5">Secreted protein</fullName>
    </recommendedName>
</protein>